<organism evidence="1 2">
    <name type="scientific">Roseibium salinum</name>
    <dbReference type="NCBI Taxonomy" id="1604349"/>
    <lineage>
        <taxon>Bacteria</taxon>
        <taxon>Pseudomonadati</taxon>
        <taxon>Pseudomonadota</taxon>
        <taxon>Alphaproteobacteria</taxon>
        <taxon>Hyphomicrobiales</taxon>
        <taxon>Stappiaceae</taxon>
        <taxon>Roseibium</taxon>
    </lineage>
</organism>
<name>A0ABT3QYW5_9HYPH</name>
<evidence type="ECO:0000313" key="2">
    <source>
        <dbReference type="Proteomes" id="UP001300261"/>
    </source>
</evidence>
<accession>A0ABT3QYW5</accession>
<comment type="caution">
    <text evidence="1">The sequence shown here is derived from an EMBL/GenBank/DDBJ whole genome shotgun (WGS) entry which is preliminary data.</text>
</comment>
<proteinExistence type="predicted"/>
<dbReference type="Proteomes" id="UP001300261">
    <property type="component" value="Unassembled WGS sequence"/>
</dbReference>
<dbReference type="EMBL" id="JAPEVI010000003">
    <property type="protein sequence ID" value="MCX2722095.1"/>
    <property type="molecule type" value="Genomic_DNA"/>
</dbReference>
<dbReference type="RefSeq" id="WP_265961798.1">
    <property type="nucleotide sequence ID" value="NZ_JAPEVI010000003.1"/>
</dbReference>
<dbReference type="InterPro" id="IPR029035">
    <property type="entry name" value="DHS-like_NAD/FAD-binding_dom"/>
</dbReference>
<evidence type="ECO:0000313" key="1">
    <source>
        <dbReference type="EMBL" id="MCX2722095.1"/>
    </source>
</evidence>
<reference evidence="1 2" key="1">
    <citation type="journal article" date="2016" name="Int. J. Syst. Evol. Microbiol.">
        <title>Labrenzia salina sp. nov., isolated from the rhizosphere of the halophyte Arthrocnemum macrostachyum.</title>
        <authorList>
            <person name="Camacho M."/>
            <person name="Redondo-Gomez S."/>
            <person name="Rodriguez-Llorente I."/>
            <person name="Rohde M."/>
            <person name="Sproer C."/>
            <person name="Schumann P."/>
            <person name="Klenk H.P."/>
            <person name="Montero-Calasanz M.D.C."/>
        </authorList>
    </citation>
    <scope>NUCLEOTIDE SEQUENCE [LARGE SCALE GENOMIC DNA]</scope>
    <source>
        <strain evidence="1 2">DSM 29163</strain>
    </source>
</reference>
<dbReference type="Gene3D" id="3.40.50.1220">
    <property type="entry name" value="TPP-binding domain"/>
    <property type="match status" value="1"/>
</dbReference>
<dbReference type="SUPFAM" id="SSF52467">
    <property type="entry name" value="DHS-like NAD/FAD-binding domain"/>
    <property type="match status" value="1"/>
</dbReference>
<protein>
    <submittedName>
        <fullName evidence="1">SIR2 family protein</fullName>
    </submittedName>
</protein>
<sequence>MQFIPEGPNIPETLLNAHADGTVVFFCGAGVSLDAGYPLFGGLVEELNNRNPTTSTPELSEAIAESEYDFALSIIQKKLAKNAIKLRRDTADILSRRPKTLKNHKSILRLSRLRDGTCRLITTNFDRLFVKAAKRTTSINIDSAPKLPIPKFDRWNSVLHLHGLLPAKPDDLELGNLILTSADFGEAYLTDSYCSRFVVELLRNFTVVFIGYSLNDRVMRYLLDAISYSEKFFDDTKDHTQFKKPYAFVEHNENNKEDEFRRWDLKEVTPIPYFVEEKLRRNRGSHYRLYDTLNAWADLASGGQNARVTLALNEATKPFLSEDTFGQERLLWALRDEDGKAAEALASVETRDQTASVDWLQFFAKNGLLDQVYSPEEFQLLTARRQRDAAKGLEQSYLGSVTNGRGTSHLKPVSASLVKWMQWHLDTVELVDWILENGAVPHPGFSWEYGRPQNKVLRPALSPEQKRLWGILTSDAYAQTQLPTNHWFDLRENLDLRNPSDALEFLSHVAPKLIIRPSTYRKFEEHTESLFGQFTFELKLRNPEIDFQVDQIVATPARQHGLENLCEQLSQLVLTGLEWLSLVDKASSENDLTGYSIPSISPHSQNQFVDEFGQLVFLLRTAFDRRLASDVDSAVSIAVYWAQQKYPLFKRLFLYAANKSGSSLDRWALNVLIEDDAKWLWALDTTHEVKVYLRERVKHWQNKEVSRLCRAIIKGPNRKQYRHMPNREWRELRDHMIIMYLSKLEQGNVTLPPAVADRFSALKHKCPYTPPADQSDEFLVFSEPSRDLDWGTRTEQSKLIEFAQITPAKRVQQWTSDQSRILRELAESDPKGALETLEEGIEQNLEDEEFWSEGISGLTHAIELAILSSDEGSENG</sequence>
<keyword evidence="2" id="KW-1185">Reference proteome</keyword>
<gene>
    <name evidence="1" type="ORF">ON753_06700</name>
</gene>
<dbReference type="Pfam" id="PF13289">
    <property type="entry name" value="SIR2_2"/>
    <property type="match status" value="1"/>
</dbReference>